<dbReference type="AlphaFoldDB" id="A0A182SFJ3"/>
<sequence>AFSSVLVPDSLAATNPFRPVDTIETDTAAHGLSFGWYACTALSQRAFCCRLCRIHCVQCRLRSFLSLSSSSSTVCSSCSITDFSRCCSSILRRISPAPIVVRTLSAGLPFLVRRTPQLVHLFRERLMLEPQLIVRTLERPLLLLVKARLVPHGRHLIAKSRYLRFETFQLIDTLLQLPALKPIDLARFVQLLQQIFILAPKRLYNAPITERRTTGGHKAFEFFLFFAKLAAKVSGHLAFLFVPFVGQLAVQLTLEHVPYAG</sequence>
<dbReference type="Proteomes" id="UP000075901">
    <property type="component" value="Unassembled WGS sequence"/>
</dbReference>
<organism evidence="1 2">
    <name type="scientific">Anopheles maculatus</name>
    <dbReference type="NCBI Taxonomy" id="74869"/>
    <lineage>
        <taxon>Eukaryota</taxon>
        <taxon>Metazoa</taxon>
        <taxon>Ecdysozoa</taxon>
        <taxon>Arthropoda</taxon>
        <taxon>Hexapoda</taxon>
        <taxon>Insecta</taxon>
        <taxon>Pterygota</taxon>
        <taxon>Neoptera</taxon>
        <taxon>Endopterygota</taxon>
        <taxon>Diptera</taxon>
        <taxon>Nematocera</taxon>
        <taxon>Culicoidea</taxon>
        <taxon>Culicidae</taxon>
        <taxon>Anophelinae</taxon>
        <taxon>Anopheles</taxon>
        <taxon>Anopheles maculatus group</taxon>
    </lineage>
</organism>
<evidence type="ECO:0000313" key="2">
    <source>
        <dbReference type="Proteomes" id="UP000075901"/>
    </source>
</evidence>
<keyword evidence="2" id="KW-1185">Reference proteome</keyword>
<proteinExistence type="predicted"/>
<evidence type="ECO:0000313" key="1">
    <source>
        <dbReference type="EnsemblMetazoa" id="AMAM005782-PA"/>
    </source>
</evidence>
<dbReference type="VEuPathDB" id="VectorBase:AMAM005782"/>
<accession>A0A182SFJ3</accession>
<protein>
    <submittedName>
        <fullName evidence="1">Uncharacterized protein</fullName>
    </submittedName>
</protein>
<name>A0A182SFJ3_9DIPT</name>
<dbReference type="EnsemblMetazoa" id="AMAM005782-RA">
    <property type="protein sequence ID" value="AMAM005782-PA"/>
    <property type="gene ID" value="AMAM005782"/>
</dbReference>
<reference evidence="2" key="1">
    <citation type="submission" date="2013-09" db="EMBL/GenBank/DDBJ databases">
        <title>The Genome Sequence of Anopheles maculatus species B.</title>
        <authorList>
            <consortium name="The Broad Institute Genomics Platform"/>
            <person name="Neafsey D.E."/>
            <person name="Besansky N."/>
            <person name="Howell P."/>
            <person name="Walton C."/>
            <person name="Young S.K."/>
            <person name="Zeng Q."/>
            <person name="Gargeya S."/>
            <person name="Fitzgerald M."/>
            <person name="Haas B."/>
            <person name="Abouelleil A."/>
            <person name="Allen A.W."/>
            <person name="Alvarado L."/>
            <person name="Arachchi H.M."/>
            <person name="Berlin A.M."/>
            <person name="Chapman S.B."/>
            <person name="Gainer-Dewar J."/>
            <person name="Goldberg J."/>
            <person name="Griggs A."/>
            <person name="Gujja S."/>
            <person name="Hansen M."/>
            <person name="Howarth C."/>
            <person name="Imamovic A."/>
            <person name="Ireland A."/>
            <person name="Larimer J."/>
            <person name="McCowan C."/>
            <person name="Murphy C."/>
            <person name="Pearson M."/>
            <person name="Poon T.W."/>
            <person name="Priest M."/>
            <person name="Roberts A."/>
            <person name="Saif S."/>
            <person name="Shea T."/>
            <person name="Sisk P."/>
            <person name="Sykes S."/>
            <person name="Wortman J."/>
            <person name="Nusbaum C."/>
            <person name="Birren B."/>
        </authorList>
    </citation>
    <scope>NUCLEOTIDE SEQUENCE [LARGE SCALE GENOMIC DNA]</scope>
    <source>
        <strain evidence="2">maculatus3</strain>
    </source>
</reference>
<reference evidence="1" key="2">
    <citation type="submission" date="2020-05" db="UniProtKB">
        <authorList>
            <consortium name="EnsemblMetazoa"/>
        </authorList>
    </citation>
    <scope>IDENTIFICATION</scope>
    <source>
        <strain evidence="1">maculatus3</strain>
    </source>
</reference>